<reference evidence="1" key="1">
    <citation type="journal article" date="2014" name="Front. Microbiol.">
        <title>High frequency of phylogenetically diverse reductive dehalogenase-homologous genes in deep subseafloor sedimentary metagenomes.</title>
        <authorList>
            <person name="Kawai M."/>
            <person name="Futagami T."/>
            <person name="Toyoda A."/>
            <person name="Takaki Y."/>
            <person name="Nishi S."/>
            <person name="Hori S."/>
            <person name="Arai W."/>
            <person name="Tsubouchi T."/>
            <person name="Morono Y."/>
            <person name="Uchiyama I."/>
            <person name="Ito T."/>
            <person name="Fujiyama A."/>
            <person name="Inagaki F."/>
            <person name="Takami H."/>
        </authorList>
    </citation>
    <scope>NUCLEOTIDE SEQUENCE</scope>
    <source>
        <strain evidence="1">Expedition CK06-06</strain>
    </source>
</reference>
<comment type="caution">
    <text evidence="1">The sequence shown here is derived from an EMBL/GenBank/DDBJ whole genome shotgun (WGS) entry which is preliminary data.</text>
</comment>
<accession>X1GB84</accession>
<gene>
    <name evidence="1" type="ORF">S03H2_30210</name>
</gene>
<feature type="non-terminal residue" evidence="1">
    <location>
        <position position="1"/>
    </location>
</feature>
<evidence type="ECO:0008006" key="2">
    <source>
        <dbReference type="Google" id="ProtNLM"/>
    </source>
</evidence>
<proteinExistence type="predicted"/>
<dbReference type="EMBL" id="BARU01018267">
    <property type="protein sequence ID" value="GAH54462.1"/>
    <property type="molecule type" value="Genomic_DNA"/>
</dbReference>
<evidence type="ECO:0000313" key="1">
    <source>
        <dbReference type="EMBL" id="GAH54462.1"/>
    </source>
</evidence>
<name>X1GB84_9ZZZZ</name>
<organism evidence="1">
    <name type="scientific">marine sediment metagenome</name>
    <dbReference type="NCBI Taxonomy" id="412755"/>
    <lineage>
        <taxon>unclassified sequences</taxon>
        <taxon>metagenomes</taxon>
        <taxon>ecological metagenomes</taxon>
    </lineage>
</organism>
<dbReference type="AlphaFoldDB" id="X1GB84"/>
<sequence>QHYLKNTTFITPIIDYKTGKKSGIHEWSILSEFKFHDKQRRKYHFEIHLGDTVYKEIYNNKYTLLELEKILDLSRIAMNLFLYLITQNPFNLYKYPKDFEMLKAHIGITDTNLVRAKKTFDNAWENIKKKGLLKGYRYREPFISKKDNREKIKFSFSEQRILTP</sequence>
<protein>
    <recommendedName>
        <fullName evidence="2">Initiator Rep protein domain-containing protein</fullName>
    </recommendedName>
</protein>